<feature type="domain" description="Methyltransferase FkbM" evidence="1">
    <location>
        <begin position="25"/>
        <end position="105"/>
    </location>
</feature>
<dbReference type="PaxDb" id="1148-1651995"/>
<dbReference type="InterPro" id="IPR029063">
    <property type="entry name" value="SAM-dependent_MTases_sf"/>
</dbReference>
<dbReference type="SUPFAM" id="SSF53335">
    <property type="entry name" value="S-adenosyl-L-methionine-dependent methyltransferases"/>
    <property type="match status" value="1"/>
</dbReference>
<gene>
    <name evidence="2" type="ordered locus">slr1069</name>
</gene>
<sequence>MGNEQKTVFFECNTTHNISCIKDNATRDTQEVFLTTIDQVLDGAIVNGIKIDVEGFELECLQGSYKTLIRYQPWLCVEFNTLLAKVSKLSEWNVHNYLKKLGYRCRHFHNALDKSQETILSDNWETKGYCNLFYFIE</sequence>
<evidence type="ECO:0000313" key="3">
    <source>
        <dbReference type="Proteomes" id="UP000001425"/>
    </source>
</evidence>
<keyword evidence="3" id="KW-1185">Reference proteome</keyword>
<accession>P72905</accession>
<dbReference type="Gene3D" id="3.40.50.150">
    <property type="entry name" value="Vaccinia Virus protein VP39"/>
    <property type="match status" value="1"/>
</dbReference>
<dbReference type="InParanoid" id="P72905"/>
<dbReference type="AlphaFoldDB" id="P72905"/>
<protein>
    <submittedName>
        <fullName evidence="2">Slr1069 protein</fullName>
    </submittedName>
</protein>
<dbReference type="KEGG" id="syn:slr1069"/>
<evidence type="ECO:0000259" key="1">
    <source>
        <dbReference type="Pfam" id="PF05050"/>
    </source>
</evidence>
<dbReference type="Proteomes" id="UP000001425">
    <property type="component" value="Chromosome"/>
</dbReference>
<dbReference type="InterPro" id="IPR006342">
    <property type="entry name" value="FkbM_mtfrase"/>
</dbReference>
<reference evidence="2 3" key="2">
    <citation type="journal article" date="1996" name="DNA Res.">
        <title>Sequence analysis of the genome of the unicellular cyanobacterium Synechocystis sp. strain PCC6803. II. Sequence determination of the entire genome and assignment of potential protein-coding regions.</title>
        <authorList>
            <person name="Kaneko T."/>
            <person name="Sato S."/>
            <person name="Kotani H."/>
            <person name="Tanaka A."/>
            <person name="Asamizu E."/>
            <person name="Nakamura Y."/>
            <person name="Miyajima N."/>
            <person name="Hirosawa M."/>
            <person name="Sugiura M."/>
            <person name="Sasamoto S."/>
            <person name="Kimura T."/>
            <person name="Hosouchi T."/>
            <person name="Matsuno A."/>
            <person name="Muraki A."/>
            <person name="Nakazaki N."/>
            <person name="Naruo K."/>
            <person name="Okumura S."/>
            <person name="Shimpo S."/>
            <person name="Takeuchi C."/>
            <person name="Wada T."/>
            <person name="Watanabe A."/>
            <person name="Yamada M."/>
            <person name="Yasuda M."/>
            <person name="Tabata S."/>
        </authorList>
    </citation>
    <scope>NUCLEOTIDE SEQUENCE [LARGE SCALE GENOMIC DNA]</scope>
    <source>
        <strain evidence="3">ATCC 27184 / PCC 6803 / Kazusa</strain>
    </source>
</reference>
<reference evidence="2 3" key="1">
    <citation type="journal article" date="1995" name="DNA Res.">
        <title>Sequence analysis of the genome of the unicellular cyanobacterium Synechocystis sp. strain PCC6803. I. Sequence features in the 1 Mb region from map positions 64% to 92% of the genome.</title>
        <authorList>
            <person name="Kaneko T."/>
            <person name="Tanaka A."/>
            <person name="Sato S."/>
            <person name="Kotani H."/>
            <person name="Sazuka T."/>
            <person name="Miyajima N."/>
            <person name="Sugiura M."/>
            <person name="Tabata S."/>
        </authorList>
    </citation>
    <scope>NUCLEOTIDE SEQUENCE [LARGE SCALE GENOMIC DNA]</scope>
    <source>
        <strain evidence="3">ATCC 27184 / PCC 6803 / Kazusa</strain>
    </source>
</reference>
<dbReference type="EnsemblBacteria" id="BAA16921">
    <property type="protein sequence ID" value="BAA16921"/>
    <property type="gene ID" value="BAA16921"/>
</dbReference>
<organism evidence="2 3">
    <name type="scientific">Synechocystis sp. (strain ATCC 27184 / PCC 6803 / Kazusa)</name>
    <dbReference type="NCBI Taxonomy" id="1111708"/>
    <lineage>
        <taxon>Bacteria</taxon>
        <taxon>Bacillati</taxon>
        <taxon>Cyanobacteriota</taxon>
        <taxon>Cyanophyceae</taxon>
        <taxon>Synechococcales</taxon>
        <taxon>Merismopediaceae</taxon>
        <taxon>Synechocystis</taxon>
    </lineage>
</organism>
<dbReference type="STRING" id="1148.gene:10497781"/>
<dbReference type="Pfam" id="PF05050">
    <property type="entry name" value="Methyltransf_21"/>
    <property type="match status" value="1"/>
</dbReference>
<evidence type="ECO:0000313" key="2">
    <source>
        <dbReference type="EMBL" id="BAA16921.1"/>
    </source>
</evidence>
<dbReference type="PIR" id="S74770">
    <property type="entry name" value="S74770"/>
</dbReference>
<name>P72905_SYNY3</name>
<proteinExistence type="predicted"/>
<dbReference type="EMBL" id="BA000022">
    <property type="protein sequence ID" value="BAA16921.1"/>
    <property type="molecule type" value="Genomic_DNA"/>
</dbReference>